<dbReference type="GO" id="GO:0006357">
    <property type="term" value="P:regulation of transcription by RNA polymerase II"/>
    <property type="evidence" value="ECO:0007669"/>
    <property type="project" value="InterPro"/>
</dbReference>
<evidence type="ECO:0000259" key="4">
    <source>
        <dbReference type="Pfam" id="PF00134"/>
    </source>
</evidence>
<feature type="domain" description="Cyclin N-terminal" evidence="4">
    <location>
        <begin position="106"/>
        <end position="188"/>
    </location>
</feature>
<dbReference type="OrthoDB" id="340962at2759"/>
<dbReference type="RefSeq" id="XP_001799377.1">
    <property type="nucleotide sequence ID" value="XM_001799325.1"/>
</dbReference>
<name>A0A7U2FA76_PHANO</name>
<dbReference type="Pfam" id="PF16899">
    <property type="entry name" value="Cyclin_C_2"/>
    <property type="match status" value="1"/>
</dbReference>
<keyword evidence="7" id="KW-1185">Reference proteome</keyword>
<dbReference type="EMBL" id="CP069033">
    <property type="protein sequence ID" value="QRD00519.1"/>
    <property type="molecule type" value="Genomic_DNA"/>
</dbReference>
<dbReference type="FunFam" id="1.10.472.10:FF:000095">
    <property type="entry name" value="Cyclin Ccl1, putative (AFU_orthologue AFUA_5G07030)"/>
    <property type="match status" value="1"/>
</dbReference>
<proteinExistence type="predicted"/>
<sequence>MKLSEDDLYRTSTQYRAWSFTKQQLAAQRLKTNLQATERVKANVARQRAQRAQQTETDSIGSGVENGSGATTPLPDRGSDVKEVDCLTADEELAIVDEFCERALQLGAHCQFPIEVTATCIQFLRRFYLFNSPMTYHGQNISRTAMFLASKVEGAMRPIDHFATNFKKTTAEQILAPEYVIVQGLRFNFDVRHPFRALKGGHLELMEIAKGTYEGPNYLEEGMTSADLSARMLKLPGKKGQPSNATMQDMEKRITEAYGLASHILKTAALLTDAYFLYTPAQIWLAAHLLADGPITTFFLSVKLPASSPHLPKLTAVIQSCATLLSSHRTYIATVNPKADDSAHKARVKALIEKLKSCRDPDKVDLVKLNQAQKRDAVNEENGGVEENKAKRRKVGREEYQKASDEFWGPELGKKE</sequence>
<evidence type="ECO:0000313" key="6">
    <source>
        <dbReference type="EMBL" id="QRD00519.1"/>
    </source>
</evidence>
<organism evidence="6 7">
    <name type="scientific">Phaeosphaeria nodorum (strain SN15 / ATCC MYA-4574 / FGSC 10173)</name>
    <name type="common">Glume blotch fungus</name>
    <name type="synonym">Parastagonospora nodorum</name>
    <dbReference type="NCBI Taxonomy" id="321614"/>
    <lineage>
        <taxon>Eukaryota</taxon>
        <taxon>Fungi</taxon>
        <taxon>Dikarya</taxon>
        <taxon>Ascomycota</taxon>
        <taxon>Pezizomycotina</taxon>
        <taxon>Dothideomycetes</taxon>
        <taxon>Pleosporomycetidae</taxon>
        <taxon>Pleosporales</taxon>
        <taxon>Pleosporineae</taxon>
        <taxon>Phaeosphaeriaceae</taxon>
        <taxon>Parastagonospora</taxon>
    </lineage>
</organism>
<dbReference type="SUPFAM" id="SSF47954">
    <property type="entry name" value="Cyclin-like"/>
    <property type="match status" value="2"/>
</dbReference>
<accession>A0A7U2FA76</accession>
<dbReference type="GO" id="GO:0016538">
    <property type="term" value="F:cyclin-dependent protein serine/threonine kinase regulator activity"/>
    <property type="evidence" value="ECO:0007669"/>
    <property type="project" value="InterPro"/>
</dbReference>
<dbReference type="KEGG" id="pno:SNOG_09074"/>
<dbReference type="Gene3D" id="1.10.472.10">
    <property type="entry name" value="Cyclin-like"/>
    <property type="match status" value="2"/>
</dbReference>
<dbReference type="VEuPathDB" id="FungiDB:JI435_090740"/>
<dbReference type="Proteomes" id="UP000663193">
    <property type="component" value="Chromosome 11"/>
</dbReference>
<dbReference type="PANTHER" id="PTHR10026">
    <property type="entry name" value="CYCLIN"/>
    <property type="match status" value="1"/>
</dbReference>
<evidence type="ECO:0000256" key="2">
    <source>
        <dbReference type="ARBA" id="ARBA00023127"/>
    </source>
</evidence>
<feature type="compositionally biased region" description="Basic and acidic residues" evidence="3">
    <location>
        <begin position="396"/>
        <end position="405"/>
    </location>
</feature>
<keyword evidence="2" id="KW-0195">Cyclin</keyword>
<feature type="domain" description="Cyclin C-terminal" evidence="5">
    <location>
        <begin position="193"/>
        <end position="325"/>
    </location>
</feature>
<dbReference type="InterPro" id="IPR006671">
    <property type="entry name" value="Cyclin_N"/>
</dbReference>
<feature type="region of interest" description="Disordered" evidence="3">
    <location>
        <begin position="373"/>
        <end position="416"/>
    </location>
</feature>
<dbReference type="CDD" id="cd20525">
    <property type="entry name" value="CYCLIN_CCNH_rpt2"/>
    <property type="match status" value="1"/>
</dbReference>
<evidence type="ECO:0000256" key="1">
    <source>
        <dbReference type="ARBA" id="ARBA00014912"/>
    </source>
</evidence>
<dbReference type="Pfam" id="PF00134">
    <property type="entry name" value="Cyclin_N"/>
    <property type="match status" value="1"/>
</dbReference>
<dbReference type="CDD" id="cd20524">
    <property type="entry name" value="CYCLIN_CCNH_rpt1"/>
    <property type="match status" value="1"/>
</dbReference>
<dbReference type="InterPro" id="IPR043198">
    <property type="entry name" value="Cyclin/Ssn8"/>
</dbReference>
<protein>
    <recommendedName>
        <fullName evidence="1">RNA polymerase II holoenzyme cyclin-like subunit</fullName>
    </recommendedName>
</protein>
<dbReference type="AlphaFoldDB" id="A0A7U2FA76"/>
<dbReference type="InterPro" id="IPR031658">
    <property type="entry name" value="Cyclin_C_2"/>
</dbReference>
<feature type="region of interest" description="Disordered" evidence="3">
    <location>
        <begin position="47"/>
        <end position="77"/>
    </location>
</feature>
<dbReference type="OMA" id="KSIMACA"/>
<dbReference type="InterPro" id="IPR036915">
    <property type="entry name" value="Cyclin-like_sf"/>
</dbReference>
<reference evidence="7" key="1">
    <citation type="journal article" date="2021" name="BMC Genomics">
        <title>Chromosome-level genome assembly and manually-curated proteome of model necrotroph Parastagonospora nodorum Sn15 reveals a genome-wide trove of candidate effector homologs, and redundancy of virulence-related functions within an accessory chromosome.</title>
        <authorList>
            <person name="Bertazzoni S."/>
            <person name="Jones D.A.B."/>
            <person name="Phan H.T."/>
            <person name="Tan K.-C."/>
            <person name="Hane J.K."/>
        </authorList>
    </citation>
    <scope>NUCLEOTIDE SEQUENCE [LARGE SCALE GENOMIC DNA]</scope>
    <source>
        <strain evidence="7">SN15 / ATCC MYA-4574 / FGSC 10173)</strain>
    </source>
</reference>
<gene>
    <name evidence="6" type="ORF">JI435_090740</name>
</gene>
<evidence type="ECO:0000259" key="5">
    <source>
        <dbReference type="Pfam" id="PF16899"/>
    </source>
</evidence>
<evidence type="ECO:0000313" key="7">
    <source>
        <dbReference type="Proteomes" id="UP000663193"/>
    </source>
</evidence>
<evidence type="ECO:0000256" key="3">
    <source>
        <dbReference type="SAM" id="MobiDB-lite"/>
    </source>
</evidence>